<organism evidence="2 3">
    <name type="scientific">Wickerhamomyces pijperi</name>
    <name type="common">Yeast</name>
    <name type="synonym">Pichia pijperi</name>
    <dbReference type="NCBI Taxonomy" id="599730"/>
    <lineage>
        <taxon>Eukaryota</taxon>
        <taxon>Fungi</taxon>
        <taxon>Dikarya</taxon>
        <taxon>Ascomycota</taxon>
        <taxon>Saccharomycotina</taxon>
        <taxon>Saccharomycetes</taxon>
        <taxon>Phaffomycetales</taxon>
        <taxon>Wickerhamomycetaceae</taxon>
        <taxon>Wickerhamomyces</taxon>
    </lineage>
</organism>
<keyword evidence="3" id="KW-1185">Reference proteome</keyword>
<accession>A0A9P8Q3F3</accession>
<comment type="caution">
    <text evidence="2">The sequence shown here is derived from an EMBL/GenBank/DDBJ whole genome shotgun (WGS) entry which is preliminary data.</text>
</comment>
<evidence type="ECO:0000256" key="1">
    <source>
        <dbReference type="SAM" id="Phobius"/>
    </source>
</evidence>
<dbReference type="AlphaFoldDB" id="A0A9P8Q3F3"/>
<name>A0A9P8Q3F3_WICPI</name>
<feature type="transmembrane region" description="Helical" evidence="1">
    <location>
        <begin position="26"/>
        <end position="46"/>
    </location>
</feature>
<proteinExistence type="predicted"/>
<keyword evidence="1" id="KW-0472">Membrane</keyword>
<sequence length="255" mass="27813">MDKEVSSLEMVERITLMSVVEMARTAGLALLIVMVSVASLANWMVWKYGISEDSNQEIFNASAWEAAAGSRTQDVMAIGWEFHDPVFAENGDIGVAVGTRLDVRLGNENIGGSGVVQGVNVDESVTFSGCDEVRGSSSVVVLFPVAAEWDQSMDRTDMPREGSKHLLGAQIVKHDGLRSQQQTGLALVLDHSDNLHILQLCVKLIRLLDFEQEQIPLNDVAVHIDRPAGVSGTGELKRHKWNMVWVGKCGDDLVS</sequence>
<protein>
    <submittedName>
        <fullName evidence="2">Uncharacterized protein</fullName>
    </submittedName>
</protein>
<keyword evidence="1" id="KW-0812">Transmembrane</keyword>
<keyword evidence="1" id="KW-1133">Transmembrane helix</keyword>
<reference evidence="2" key="2">
    <citation type="submission" date="2021-01" db="EMBL/GenBank/DDBJ databases">
        <authorList>
            <person name="Schikora-Tamarit M.A."/>
        </authorList>
    </citation>
    <scope>NUCLEOTIDE SEQUENCE</scope>
    <source>
        <strain evidence="2">CBS2887</strain>
    </source>
</reference>
<dbReference type="EMBL" id="JAEUBG010003806">
    <property type="protein sequence ID" value="KAH3682285.1"/>
    <property type="molecule type" value="Genomic_DNA"/>
</dbReference>
<evidence type="ECO:0000313" key="3">
    <source>
        <dbReference type="Proteomes" id="UP000774326"/>
    </source>
</evidence>
<evidence type="ECO:0000313" key="2">
    <source>
        <dbReference type="EMBL" id="KAH3682285.1"/>
    </source>
</evidence>
<gene>
    <name evidence="2" type="ORF">WICPIJ_006754</name>
</gene>
<dbReference type="Proteomes" id="UP000774326">
    <property type="component" value="Unassembled WGS sequence"/>
</dbReference>
<reference evidence="2" key="1">
    <citation type="journal article" date="2021" name="Open Biol.">
        <title>Shared evolutionary footprints suggest mitochondrial oxidative damage underlies multiple complex I losses in fungi.</title>
        <authorList>
            <person name="Schikora-Tamarit M.A."/>
            <person name="Marcet-Houben M."/>
            <person name="Nosek J."/>
            <person name="Gabaldon T."/>
        </authorList>
    </citation>
    <scope>NUCLEOTIDE SEQUENCE</scope>
    <source>
        <strain evidence="2">CBS2887</strain>
    </source>
</reference>